<evidence type="ECO:0000313" key="2">
    <source>
        <dbReference type="EMBL" id="VVC99636.1"/>
    </source>
</evidence>
<feature type="compositionally biased region" description="Basic and acidic residues" evidence="1">
    <location>
        <begin position="1"/>
        <end position="17"/>
    </location>
</feature>
<evidence type="ECO:0000256" key="1">
    <source>
        <dbReference type="SAM" id="MobiDB-lite"/>
    </source>
</evidence>
<feature type="region of interest" description="Disordered" evidence="1">
    <location>
        <begin position="43"/>
        <end position="97"/>
    </location>
</feature>
<organism evidence="2 3">
    <name type="scientific">Leptidea sinapis</name>
    <dbReference type="NCBI Taxonomy" id="189913"/>
    <lineage>
        <taxon>Eukaryota</taxon>
        <taxon>Metazoa</taxon>
        <taxon>Ecdysozoa</taxon>
        <taxon>Arthropoda</taxon>
        <taxon>Hexapoda</taxon>
        <taxon>Insecta</taxon>
        <taxon>Pterygota</taxon>
        <taxon>Neoptera</taxon>
        <taxon>Endopterygota</taxon>
        <taxon>Lepidoptera</taxon>
        <taxon>Glossata</taxon>
        <taxon>Ditrysia</taxon>
        <taxon>Papilionoidea</taxon>
        <taxon>Pieridae</taxon>
        <taxon>Dismorphiinae</taxon>
        <taxon>Leptidea</taxon>
    </lineage>
</organism>
<accession>A0A5E4QNX1</accession>
<feature type="compositionally biased region" description="Basic and acidic residues" evidence="1">
    <location>
        <begin position="71"/>
        <end position="87"/>
    </location>
</feature>
<dbReference type="Proteomes" id="UP000324832">
    <property type="component" value="Unassembled WGS sequence"/>
</dbReference>
<proteinExistence type="predicted"/>
<evidence type="ECO:0000313" key="3">
    <source>
        <dbReference type="Proteomes" id="UP000324832"/>
    </source>
</evidence>
<dbReference type="AlphaFoldDB" id="A0A5E4QNX1"/>
<feature type="compositionally biased region" description="Basic residues" evidence="1">
    <location>
        <begin position="88"/>
        <end position="97"/>
    </location>
</feature>
<reference evidence="2 3" key="1">
    <citation type="submission" date="2017-07" db="EMBL/GenBank/DDBJ databases">
        <authorList>
            <person name="Talla V."/>
            <person name="Backstrom N."/>
        </authorList>
    </citation>
    <scope>NUCLEOTIDE SEQUENCE [LARGE SCALE GENOMIC DNA]</scope>
</reference>
<gene>
    <name evidence="2" type="ORF">LSINAPIS_LOCUS10473</name>
</gene>
<feature type="region of interest" description="Disordered" evidence="1">
    <location>
        <begin position="1"/>
        <end position="25"/>
    </location>
</feature>
<keyword evidence="3" id="KW-1185">Reference proteome</keyword>
<sequence length="97" mass="10797">MVHMDAVKGDKCPRDAKLPNTMEASIPPIQVEPVDLSLKRSSAARKLNRSGNHCRASARSGTEETASLTKESYHEVPKVKTETDLHITKKLKSHHIR</sequence>
<name>A0A5E4QNX1_9NEOP</name>
<feature type="compositionally biased region" description="Polar residues" evidence="1">
    <location>
        <begin position="59"/>
        <end position="70"/>
    </location>
</feature>
<protein>
    <submittedName>
        <fullName evidence="2">Uncharacterized protein</fullName>
    </submittedName>
</protein>
<dbReference type="EMBL" id="FZQP02004245">
    <property type="protein sequence ID" value="VVC99636.1"/>
    <property type="molecule type" value="Genomic_DNA"/>
</dbReference>